<sequence>MTDLVVSGSDGNIPSQLKDSLSPHLGSPAPFLLGLVIKTCSLQDLFHATIILLFGSCHNEHVICDYVDSQNVTKALMILLLEYFTSQPNTKGKAIEVELPPWGVKGRSLCNYYAVKLHILSIRPTTGNCTKVLHGHARRKLGRPRHNFKM</sequence>
<comment type="caution">
    <text evidence="1">The sequence shown here is derived from an EMBL/GenBank/DDBJ whole genome shotgun (WGS) entry which is preliminary data.</text>
</comment>
<accession>A0A151MDV2</accession>
<keyword evidence="2" id="KW-1185">Reference proteome</keyword>
<gene>
    <name evidence="1" type="ORF">Y1Q_0003206</name>
</gene>
<protein>
    <submittedName>
        <fullName evidence="1">Uncharacterized protein</fullName>
    </submittedName>
</protein>
<name>A0A151MDV2_ALLMI</name>
<dbReference type="Proteomes" id="UP000050525">
    <property type="component" value="Unassembled WGS sequence"/>
</dbReference>
<evidence type="ECO:0000313" key="2">
    <source>
        <dbReference type="Proteomes" id="UP000050525"/>
    </source>
</evidence>
<dbReference type="AlphaFoldDB" id="A0A151MDV2"/>
<proteinExistence type="predicted"/>
<organism evidence="1 2">
    <name type="scientific">Alligator mississippiensis</name>
    <name type="common">American alligator</name>
    <dbReference type="NCBI Taxonomy" id="8496"/>
    <lineage>
        <taxon>Eukaryota</taxon>
        <taxon>Metazoa</taxon>
        <taxon>Chordata</taxon>
        <taxon>Craniata</taxon>
        <taxon>Vertebrata</taxon>
        <taxon>Euteleostomi</taxon>
        <taxon>Archelosauria</taxon>
        <taxon>Archosauria</taxon>
        <taxon>Crocodylia</taxon>
        <taxon>Alligatoridae</taxon>
        <taxon>Alligatorinae</taxon>
        <taxon>Alligator</taxon>
    </lineage>
</organism>
<reference evidence="1 2" key="1">
    <citation type="journal article" date="2012" name="Genome Biol.">
        <title>Sequencing three crocodilian genomes to illuminate the evolution of archosaurs and amniotes.</title>
        <authorList>
            <person name="St John J.A."/>
            <person name="Braun E.L."/>
            <person name="Isberg S.R."/>
            <person name="Miles L.G."/>
            <person name="Chong A.Y."/>
            <person name="Gongora J."/>
            <person name="Dalzell P."/>
            <person name="Moran C."/>
            <person name="Bed'hom B."/>
            <person name="Abzhanov A."/>
            <person name="Burgess S.C."/>
            <person name="Cooksey A.M."/>
            <person name="Castoe T.A."/>
            <person name="Crawford N.G."/>
            <person name="Densmore L.D."/>
            <person name="Drew J.C."/>
            <person name="Edwards S.V."/>
            <person name="Faircloth B.C."/>
            <person name="Fujita M.K."/>
            <person name="Greenwold M.J."/>
            <person name="Hoffmann F.G."/>
            <person name="Howard J.M."/>
            <person name="Iguchi T."/>
            <person name="Janes D.E."/>
            <person name="Khan S.Y."/>
            <person name="Kohno S."/>
            <person name="de Koning A.J."/>
            <person name="Lance S.L."/>
            <person name="McCarthy F.M."/>
            <person name="McCormack J.E."/>
            <person name="Merchant M.E."/>
            <person name="Peterson D.G."/>
            <person name="Pollock D.D."/>
            <person name="Pourmand N."/>
            <person name="Raney B.J."/>
            <person name="Roessler K.A."/>
            <person name="Sanford J.R."/>
            <person name="Sawyer R.H."/>
            <person name="Schmidt C.J."/>
            <person name="Triplett E.W."/>
            <person name="Tuberville T.D."/>
            <person name="Venegas-Anaya M."/>
            <person name="Howard J.T."/>
            <person name="Jarvis E.D."/>
            <person name="Guillette L.J.Jr."/>
            <person name="Glenn T.C."/>
            <person name="Green R.E."/>
            <person name="Ray D.A."/>
        </authorList>
    </citation>
    <scope>NUCLEOTIDE SEQUENCE [LARGE SCALE GENOMIC DNA]</scope>
    <source>
        <strain evidence="1">KSC_2009_1</strain>
    </source>
</reference>
<evidence type="ECO:0000313" key="1">
    <source>
        <dbReference type="EMBL" id="KYO22702.1"/>
    </source>
</evidence>
<dbReference type="EMBL" id="AKHW03006231">
    <property type="protein sequence ID" value="KYO22702.1"/>
    <property type="molecule type" value="Genomic_DNA"/>
</dbReference>